<dbReference type="Gene3D" id="3.30.40.10">
    <property type="entry name" value="Zinc/RING finger domain, C3HC4 (zinc finger)"/>
    <property type="match status" value="1"/>
</dbReference>
<feature type="compositionally biased region" description="Polar residues" evidence="10">
    <location>
        <begin position="1"/>
        <end position="24"/>
    </location>
</feature>
<dbReference type="InterPro" id="IPR027370">
    <property type="entry name" value="Znf-RING_euk"/>
</dbReference>
<keyword evidence="4 9" id="KW-0479">Metal-binding</keyword>
<keyword evidence="5" id="KW-0677">Repeat</keyword>
<evidence type="ECO:0000256" key="2">
    <source>
        <dbReference type="ARBA" id="ARBA00012251"/>
    </source>
</evidence>
<dbReference type="STRING" id="47428.A0A284QW45"/>
<keyword evidence="6 9" id="KW-0863">Zinc-finger</keyword>
<dbReference type="EC" id="2.3.2.31" evidence="2"/>
<keyword evidence="14" id="KW-1185">Reference proteome</keyword>
<dbReference type="OrthoDB" id="1431934at2759"/>
<dbReference type="PROSITE" id="PS50103">
    <property type="entry name" value="ZF_C3H1"/>
    <property type="match status" value="1"/>
</dbReference>
<dbReference type="Pfam" id="PF22191">
    <property type="entry name" value="IBR_1"/>
    <property type="match status" value="1"/>
</dbReference>
<dbReference type="PROSITE" id="PS00518">
    <property type="entry name" value="ZF_RING_1"/>
    <property type="match status" value="1"/>
</dbReference>
<evidence type="ECO:0000313" key="13">
    <source>
        <dbReference type="EMBL" id="SJL00690.1"/>
    </source>
</evidence>
<dbReference type="Pfam" id="PF13445">
    <property type="entry name" value="zf-RING_UBOX"/>
    <property type="match status" value="1"/>
</dbReference>
<evidence type="ECO:0000256" key="6">
    <source>
        <dbReference type="ARBA" id="ARBA00022771"/>
    </source>
</evidence>
<keyword evidence="8 9" id="KW-0862">Zinc</keyword>
<feature type="region of interest" description="Disordered" evidence="10">
    <location>
        <begin position="1"/>
        <end position="45"/>
    </location>
</feature>
<dbReference type="Gene3D" id="1.20.120.1750">
    <property type="match status" value="1"/>
</dbReference>
<dbReference type="Pfam" id="PF01485">
    <property type="entry name" value="IBR"/>
    <property type="match status" value="1"/>
</dbReference>
<dbReference type="InterPro" id="IPR013083">
    <property type="entry name" value="Znf_RING/FYVE/PHD"/>
</dbReference>
<dbReference type="Gene3D" id="4.10.1000.10">
    <property type="entry name" value="Zinc finger, CCCH-type"/>
    <property type="match status" value="1"/>
</dbReference>
<accession>A0A284QW45</accession>
<dbReference type="GO" id="GO:0061630">
    <property type="term" value="F:ubiquitin protein ligase activity"/>
    <property type="evidence" value="ECO:0007669"/>
    <property type="project" value="UniProtKB-EC"/>
</dbReference>
<dbReference type="AlphaFoldDB" id="A0A284QW45"/>
<dbReference type="InterPro" id="IPR017907">
    <property type="entry name" value="Znf_RING_CS"/>
</dbReference>
<dbReference type="OMA" id="WEETERQ"/>
<feature type="region of interest" description="Disordered" evidence="10">
    <location>
        <begin position="223"/>
        <end position="416"/>
    </location>
</feature>
<dbReference type="InterPro" id="IPR044066">
    <property type="entry name" value="TRIAD_supradom"/>
</dbReference>
<dbReference type="Proteomes" id="UP000219338">
    <property type="component" value="Unassembled WGS sequence"/>
</dbReference>
<feature type="domain" description="RING-type" evidence="12">
    <location>
        <begin position="939"/>
        <end position="1153"/>
    </location>
</feature>
<proteinExistence type="predicted"/>
<keyword evidence="7" id="KW-0833">Ubl conjugation pathway</keyword>
<dbReference type="CDD" id="cd20335">
    <property type="entry name" value="BRcat_RBR"/>
    <property type="match status" value="1"/>
</dbReference>
<evidence type="ECO:0000256" key="3">
    <source>
        <dbReference type="ARBA" id="ARBA00022679"/>
    </source>
</evidence>
<dbReference type="GO" id="GO:0008270">
    <property type="term" value="F:zinc ion binding"/>
    <property type="evidence" value="ECO:0007669"/>
    <property type="project" value="UniProtKB-KW"/>
</dbReference>
<dbReference type="EMBL" id="FUEG01000002">
    <property type="protein sequence ID" value="SJL00690.1"/>
    <property type="molecule type" value="Genomic_DNA"/>
</dbReference>
<evidence type="ECO:0000313" key="14">
    <source>
        <dbReference type="Proteomes" id="UP000219338"/>
    </source>
</evidence>
<protein>
    <recommendedName>
        <fullName evidence="2">RBR-type E3 ubiquitin transferase</fullName>
        <ecNumber evidence="2">2.3.2.31</ecNumber>
    </recommendedName>
</protein>
<keyword evidence="3" id="KW-0808">Transferase</keyword>
<dbReference type="SUPFAM" id="SSF57850">
    <property type="entry name" value="RING/U-box"/>
    <property type="match status" value="3"/>
</dbReference>
<dbReference type="InterPro" id="IPR002867">
    <property type="entry name" value="IBR_dom"/>
</dbReference>
<feature type="region of interest" description="Disordered" evidence="10">
    <location>
        <begin position="1184"/>
        <end position="1244"/>
    </location>
</feature>
<reference evidence="14" key="1">
    <citation type="journal article" date="2017" name="Nat. Ecol. Evol.">
        <title>Genome expansion and lineage-specific genetic innovations in the forest pathogenic fungi Armillaria.</title>
        <authorList>
            <person name="Sipos G."/>
            <person name="Prasanna A.N."/>
            <person name="Walter M.C."/>
            <person name="O'Connor E."/>
            <person name="Balint B."/>
            <person name="Krizsan K."/>
            <person name="Kiss B."/>
            <person name="Hess J."/>
            <person name="Varga T."/>
            <person name="Slot J."/>
            <person name="Riley R."/>
            <person name="Boka B."/>
            <person name="Rigling D."/>
            <person name="Barry K."/>
            <person name="Lee J."/>
            <person name="Mihaltcheva S."/>
            <person name="LaButti K."/>
            <person name="Lipzen A."/>
            <person name="Waldron R."/>
            <person name="Moloney N.M."/>
            <person name="Sperisen C."/>
            <person name="Kredics L."/>
            <person name="Vagvoelgyi C."/>
            <person name="Patrignani A."/>
            <person name="Fitzpatrick D."/>
            <person name="Nagy I."/>
            <person name="Doyle S."/>
            <person name="Anderson J.B."/>
            <person name="Grigoriev I.V."/>
            <person name="Gueldener U."/>
            <person name="Muensterkoetter M."/>
            <person name="Nagy L.G."/>
        </authorList>
    </citation>
    <scope>NUCLEOTIDE SEQUENCE [LARGE SCALE GENOMIC DNA]</scope>
    <source>
        <strain evidence="14">C18/9</strain>
    </source>
</reference>
<evidence type="ECO:0000256" key="10">
    <source>
        <dbReference type="SAM" id="MobiDB-lite"/>
    </source>
</evidence>
<dbReference type="GO" id="GO:0016567">
    <property type="term" value="P:protein ubiquitination"/>
    <property type="evidence" value="ECO:0007669"/>
    <property type="project" value="InterPro"/>
</dbReference>
<evidence type="ECO:0000259" key="11">
    <source>
        <dbReference type="PROSITE" id="PS50103"/>
    </source>
</evidence>
<evidence type="ECO:0000256" key="4">
    <source>
        <dbReference type="ARBA" id="ARBA00022723"/>
    </source>
</evidence>
<organism evidence="13 14">
    <name type="scientific">Armillaria ostoyae</name>
    <name type="common">Armillaria root rot fungus</name>
    <dbReference type="NCBI Taxonomy" id="47428"/>
    <lineage>
        <taxon>Eukaryota</taxon>
        <taxon>Fungi</taxon>
        <taxon>Dikarya</taxon>
        <taxon>Basidiomycota</taxon>
        <taxon>Agaricomycotina</taxon>
        <taxon>Agaricomycetes</taxon>
        <taxon>Agaricomycetidae</taxon>
        <taxon>Agaricales</taxon>
        <taxon>Marasmiineae</taxon>
        <taxon>Physalacriaceae</taxon>
        <taxon>Armillaria</taxon>
    </lineage>
</organism>
<dbReference type="PROSITE" id="PS51873">
    <property type="entry name" value="TRIAD"/>
    <property type="match status" value="1"/>
</dbReference>
<comment type="catalytic activity">
    <reaction evidence="1">
        <text>[E2 ubiquitin-conjugating enzyme]-S-ubiquitinyl-L-cysteine + [acceptor protein]-L-lysine = [E2 ubiquitin-conjugating enzyme]-L-cysteine + [acceptor protein]-N(6)-ubiquitinyl-L-lysine.</text>
        <dbReference type="EC" id="2.3.2.31"/>
    </reaction>
</comment>
<evidence type="ECO:0000256" key="8">
    <source>
        <dbReference type="ARBA" id="ARBA00022833"/>
    </source>
</evidence>
<dbReference type="SMART" id="SM00356">
    <property type="entry name" value="ZnF_C3H1"/>
    <property type="match status" value="2"/>
</dbReference>
<gene>
    <name evidence="13" type="ORF">ARMOST_04003</name>
</gene>
<evidence type="ECO:0000256" key="1">
    <source>
        <dbReference type="ARBA" id="ARBA00001798"/>
    </source>
</evidence>
<feature type="compositionally biased region" description="Basic and acidic residues" evidence="10">
    <location>
        <begin position="1184"/>
        <end position="1234"/>
    </location>
</feature>
<feature type="zinc finger region" description="C3H1-type" evidence="9">
    <location>
        <begin position="123"/>
        <end position="150"/>
    </location>
</feature>
<evidence type="ECO:0000256" key="7">
    <source>
        <dbReference type="ARBA" id="ARBA00022786"/>
    </source>
</evidence>
<dbReference type="PANTHER" id="PTHR11685">
    <property type="entry name" value="RBR FAMILY RING FINGER AND IBR DOMAIN-CONTAINING"/>
    <property type="match status" value="1"/>
</dbReference>
<evidence type="ECO:0000259" key="12">
    <source>
        <dbReference type="PROSITE" id="PS51873"/>
    </source>
</evidence>
<feature type="domain" description="C3H1-type" evidence="11">
    <location>
        <begin position="123"/>
        <end position="150"/>
    </location>
</feature>
<evidence type="ECO:0000256" key="9">
    <source>
        <dbReference type="PROSITE-ProRule" id="PRU00723"/>
    </source>
</evidence>
<evidence type="ECO:0000256" key="5">
    <source>
        <dbReference type="ARBA" id="ARBA00022737"/>
    </source>
</evidence>
<name>A0A284QW45_ARMOS</name>
<dbReference type="InterPro" id="IPR031127">
    <property type="entry name" value="E3_UB_ligase_RBR"/>
</dbReference>
<dbReference type="InterPro" id="IPR000571">
    <property type="entry name" value="Znf_CCCH"/>
</dbReference>
<sequence>MSTTNSTHPGGTSGTQNIAQNSVKNKGKKRNDGTNQRIIPDVDVQSNLSLLQSPEDCNSKGTVSCSVLQRGSCGQGEQHDFAHDTDIELVNRVEVPPSGASACLERQQKERSGQQASSSRRVKKGGLPCYSWKSGSCAEGEKCLYAHDPEVQEAEGRRLETERIKLELELERRRQEEFLLDLPMAREAEGRHLETERIKLELELERRQQEEFLLDLSRMAREAEEQREEEERQRQEEARRWEETERQRRDKAKRYLEETRRRREEETRRRREEQRRREEEERCRKEEQERRQREDAKQRLEEARKQREEQRQREEEETRRRQEEARRRRVEEAQRRLEEEQRKKEEQRKREEEQRQREEEEEARRRRVEEARRHLEEEQRKMKEEQRKREEEQRRREEEEARQRREEARRRREEEQRRQEEQQRRQEEEQRCVDQQRRVTDVQVTIQRVILAGSIVTFSSGLAIENTITGFESCTIRVKDIPRNARQDEIAALFTQQGLNKFEFHVVSVKEMPGRNGKQEADIVTNADVAQSLATGLEGLEFRDKRLEFEVGVFNAPGAMGALTPRDENTLTISCRAPSVRYVVEYPDIPFCRTKVRELDGRICAGRRVKVEMNQLPPGRVVPTFRPNTIKISNLPDVVPPAIVTDFAQSHLIRPLKPLSFDIDSAIRSLQLHINRIEGIEMESFDVTSRGDNEAGILSIRTRFNTWDDAKKVHDALLDRRFSYICGSMFWLRIPPQALYTIMIPSGQYRAQENLWKELQRNIKDRKACNIIIRELNGGNYRIQVSGTVKAALGALKVRVENLAASEKIDGWHDHLAYHQAHLVQKITDAGAFLRSDSWKRTLKLYGEPKAVEKAKTVVMEELDRLASLEFTVTLPRPSVGYFVRTGLAAMREVFGEDSMVLDIRSAVITVRGGEEVRLHLNNHITESLKPINVNVAPGSHTCPVCYDDVSTPFQLVCEHVYCTGCIRHFLTSAAKTGIFPLVCMGNESTCGTPISIPVIQKFLPPTAFDHLLETVFTTHVDKHPQEFRYCKTPDCMQIYRRSEAVSVLRCPSCFSEICSSCGEDSHGRMGCEYARIHNNPAEQERMSEIWLLQRRGIKKCPTCSRLLEKTEGCNHMMCPCGAHICWRCMGVFDATNIYDHMGTVHGGIDADEPDPPLVAPGQYDQNRFEQDRIAAYHAEAMEQRRREEADRVAQEQRDQIKREQDRIAAQHAEAIERRKREEEQERQREERAAQWRRQQAEWQ</sequence>